<evidence type="ECO:0000256" key="3">
    <source>
        <dbReference type="ARBA" id="ARBA00012706"/>
    </source>
</evidence>
<dbReference type="Proteomes" id="UP001549749">
    <property type="component" value="Unassembled WGS sequence"/>
</dbReference>
<comment type="catalytic activity">
    <reaction evidence="1">
        <text>Random hydrolysis of (1-&gt;4)-beta-D-mannosidic linkages in mannans, galactomannans and glucomannans.</text>
        <dbReference type="EC" id="3.2.1.78"/>
    </reaction>
</comment>
<evidence type="ECO:0000313" key="10">
    <source>
        <dbReference type="EMBL" id="MET6996833.1"/>
    </source>
</evidence>
<comment type="similarity">
    <text evidence="8">Belongs to the glycosyl hydrolase 5 (cellulase A) family.</text>
</comment>
<evidence type="ECO:0000256" key="7">
    <source>
        <dbReference type="ARBA" id="ARBA00023295"/>
    </source>
</evidence>
<name>A0ABV2T1D9_9BACT</name>
<proteinExistence type="inferred from homology"/>
<organism evidence="10 11">
    <name type="scientific">Chitinophaga defluvii</name>
    <dbReference type="NCBI Taxonomy" id="3163343"/>
    <lineage>
        <taxon>Bacteria</taxon>
        <taxon>Pseudomonadati</taxon>
        <taxon>Bacteroidota</taxon>
        <taxon>Chitinophagia</taxon>
        <taxon>Chitinophagales</taxon>
        <taxon>Chitinophagaceae</taxon>
        <taxon>Chitinophaga</taxon>
    </lineage>
</organism>
<dbReference type="PANTHER" id="PTHR31451:SF39">
    <property type="entry name" value="MANNAN ENDO-1,4-BETA-MANNOSIDASE 1"/>
    <property type="match status" value="1"/>
</dbReference>
<evidence type="ECO:0000313" key="11">
    <source>
        <dbReference type="Proteomes" id="UP001549749"/>
    </source>
</evidence>
<keyword evidence="6 8" id="KW-0378">Hydrolase</keyword>
<dbReference type="InterPro" id="IPR045053">
    <property type="entry name" value="MAN-like"/>
</dbReference>
<reference evidence="10 11" key="1">
    <citation type="submission" date="2024-06" db="EMBL/GenBank/DDBJ databases">
        <title>Chitinophaga defluvii sp. nov., isolated from municipal sewage.</title>
        <authorList>
            <person name="Zhang L."/>
        </authorList>
    </citation>
    <scope>NUCLEOTIDE SEQUENCE [LARGE SCALE GENOMIC DNA]</scope>
    <source>
        <strain evidence="10 11">H8</strain>
    </source>
</reference>
<dbReference type="Pfam" id="PF00150">
    <property type="entry name" value="Cellulase"/>
    <property type="match status" value="1"/>
</dbReference>
<dbReference type="SUPFAM" id="SSF51445">
    <property type="entry name" value="(Trans)glycosidases"/>
    <property type="match status" value="1"/>
</dbReference>
<gene>
    <name evidence="10" type="ORF">ABR189_05620</name>
</gene>
<evidence type="ECO:0000259" key="9">
    <source>
        <dbReference type="Pfam" id="PF00150"/>
    </source>
</evidence>
<dbReference type="EMBL" id="JBEXAC010000001">
    <property type="protein sequence ID" value="MET6996833.1"/>
    <property type="molecule type" value="Genomic_DNA"/>
</dbReference>
<dbReference type="RefSeq" id="WP_354659474.1">
    <property type="nucleotide sequence ID" value="NZ_JBEXAC010000001.1"/>
</dbReference>
<evidence type="ECO:0000256" key="8">
    <source>
        <dbReference type="RuleBase" id="RU361153"/>
    </source>
</evidence>
<evidence type="ECO:0000256" key="1">
    <source>
        <dbReference type="ARBA" id="ARBA00001678"/>
    </source>
</evidence>
<dbReference type="EC" id="3.2.1.78" evidence="3"/>
<dbReference type="InterPro" id="IPR017853">
    <property type="entry name" value="GH"/>
</dbReference>
<keyword evidence="11" id="KW-1185">Reference proteome</keyword>
<protein>
    <recommendedName>
        <fullName evidence="3">mannan endo-1,4-beta-mannosidase</fullName>
        <ecNumber evidence="3">3.2.1.78</ecNumber>
    </recommendedName>
</protein>
<keyword evidence="4" id="KW-0964">Secreted</keyword>
<dbReference type="Gene3D" id="3.20.20.80">
    <property type="entry name" value="Glycosidases"/>
    <property type="match status" value="1"/>
</dbReference>
<keyword evidence="7 8" id="KW-0326">Glycosidase</keyword>
<feature type="domain" description="Glycoside hydrolase family 5" evidence="9">
    <location>
        <begin position="76"/>
        <end position="365"/>
    </location>
</feature>
<comment type="subcellular location">
    <subcellularLocation>
        <location evidence="2">Secreted</location>
    </subcellularLocation>
</comment>
<dbReference type="PANTHER" id="PTHR31451">
    <property type="match status" value="1"/>
</dbReference>
<sequence length="411" mass="46029">MKKIFYATLLTAGIAATGLTGCSSKKLEANKIPDAALGLSVRADGTLLLKGKPYRAVGVNYFNAFSRTLEPGAWNDTSYRKGFRYLKARSIPFVRFMCSGFWPVNFKLYQNNKDQYFKNLDAFVKAAEELEIGLIPSLFWNHSTIPDLLGEPVGQWGNKDSKTNAFMRQYVQEVVTRYKNSPAIWGWEFGNELNLVTDLPGDDANLPQIAVEVGTPPTRSKADKLSTQDLQVALTEFGKAVRLYDTNRIIVSGNANPRPSAYHLHTVKNWDKDSQEQYAEMLAIQNPGPVNTISIHHYPDNALAYFADFPASLKEIIRVTMEDAVKLKKPLFIGEFGAQEQILGTGVANKNYTELLDGIETYKVPLAAMWVFDYPPHDAENGINAGPDNGPREYMLQAIKELNERTWQSNN</sequence>
<evidence type="ECO:0000256" key="2">
    <source>
        <dbReference type="ARBA" id="ARBA00004613"/>
    </source>
</evidence>
<evidence type="ECO:0000256" key="4">
    <source>
        <dbReference type="ARBA" id="ARBA00022525"/>
    </source>
</evidence>
<comment type="caution">
    <text evidence="10">The sequence shown here is derived from an EMBL/GenBank/DDBJ whole genome shotgun (WGS) entry which is preliminary data.</text>
</comment>
<evidence type="ECO:0000256" key="5">
    <source>
        <dbReference type="ARBA" id="ARBA00022729"/>
    </source>
</evidence>
<dbReference type="InterPro" id="IPR001547">
    <property type="entry name" value="Glyco_hydro_5"/>
</dbReference>
<keyword evidence="5" id="KW-0732">Signal</keyword>
<evidence type="ECO:0000256" key="6">
    <source>
        <dbReference type="ARBA" id="ARBA00022801"/>
    </source>
</evidence>
<dbReference type="PROSITE" id="PS51257">
    <property type="entry name" value="PROKAR_LIPOPROTEIN"/>
    <property type="match status" value="1"/>
</dbReference>
<accession>A0ABV2T1D9</accession>